<gene>
    <name evidence="6" type="ORF">SAMN02910343_00114</name>
</gene>
<sequence>MITITDLNFSYTGKKPYLLSEINLNVPQGAYISIVGNNGCGKSTLLRLILKFMLPTHGSIRINASRIGYVPQKKDTDSAFPITVKEVIHSYGRILHLHSIDVRSILSVTGMESQAEELVGNLSGGQYQRMLIARALMGNPDLLILDEPSTGVDVSSQKEIYAVLHRLNTEQRLTILAVEHNLYAAARYSSMLYHIANGHGHLCTPQHYLDEYMTREGSFHA</sequence>
<dbReference type="GeneID" id="87755170"/>
<evidence type="ECO:0000313" key="6">
    <source>
        <dbReference type="EMBL" id="SDA37462.1"/>
    </source>
</evidence>
<dbReference type="SMART" id="SM00382">
    <property type="entry name" value="AAA"/>
    <property type="match status" value="1"/>
</dbReference>
<dbReference type="GO" id="GO:0016887">
    <property type="term" value="F:ATP hydrolysis activity"/>
    <property type="evidence" value="ECO:0007669"/>
    <property type="project" value="InterPro"/>
</dbReference>
<dbReference type="PROSITE" id="PS50893">
    <property type="entry name" value="ABC_TRANSPORTER_2"/>
    <property type="match status" value="1"/>
</dbReference>
<evidence type="ECO:0000313" key="7">
    <source>
        <dbReference type="Proteomes" id="UP000199689"/>
    </source>
</evidence>
<dbReference type="SUPFAM" id="SSF52540">
    <property type="entry name" value="P-loop containing nucleoside triphosphate hydrolases"/>
    <property type="match status" value="1"/>
</dbReference>
<evidence type="ECO:0000256" key="4">
    <source>
        <dbReference type="ARBA" id="ARBA00022840"/>
    </source>
</evidence>
<dbReference type="RefSeq" id="WP_091362733.1">
    <property type="nucleotide sequence ID" value="NZ_FMXA01000003.1"/>
</dbReference>
<proteinExistence type="inferred from homology"/>
<protein>
    <submittedName>
        <fullName evidence="6">Zinc transport system ATP-binding protein</fullName>
    </submittedName>
</protein>
<dbReference type="OrthoDB" id="9806726at2"/>
<dbReference type="InterPro" id="IPR027417">
    <property type="entry name" value="P-loop_NTPase"/>
</dbReference>
<feature type="domain" description="ABC transporter" evidence="5">
    <location>
        <begin position="2"/>
        <end position="221"/>
    </location>
</feature>
<dbReference type="AlphaFoldDB" id="A0A1G5UV13"/>
<dbReference type="STRING" id="209880.SAMN02910343_00114"/>
<dbReference type="GO" id="GO:0005524">
    <property type="term" value="F:ATP binding"/>
    <property type="evidence" value="ECO:0007669"/>
    <property type="project" value="UniProtKB-KW"/>
</dbReference>
<dbReference type="PANTHER" id="PTHR42734">
    <property type="entry name" value="METAL TRANSPORT SYSTEM ATP-BINDING PROTEIN TM_0124-RELATED"/>
    <property type="match status" value="1"/>
</dbReference>
<keyword evidence="7" id="KW-1185">Reference proteome</keyword>
<evidence type="ECO:0000259" key="5">
    <source>
        <dbReference type="PROSITE" id="PS50893"/>
    </source>
</evidence>
<organism evidence="6 7">
    <name type="scientific">Allisonella histaminiformans</name>
    <dbReference type="NCBI Taxonomy" id="209880"/>
    <lineage>
        <taxon>Bacteria</taxon>
        <taxon>Bacillati</taxon>
        <taxon>Bacillota</taxon>
        <taxon>Negativicutes</taxon>
        <taxon>Veillonellales</taxon>
        <taxon>Veillonellaceae</taxon>
        <taxon>Allisonella</taxon>
    </lineage>
</organism>
<dbReference type="InterPro" id="IPR003439">
    <property type="entry name" value="ABC_transporter-like_ATP-bd"/>
</dbReference>
<dbReference type="EMBL" id="FMXA01000003">
    <property type="protein sequence ID" value="SDA37462.1"/>
    <property type="molecule type" value="Genomic_DNA"/>
</dbReference>
<dbReference type="InterPro" id="IPR050153">
    <property type="entry name" value="Metal_Ion_Import_ABC"/>
</dbReference>
<dbReference type="InterPro" id="IPR003593">
    <property type="entry name" value="AAA+_ATPase"/>
</dbReference>
<reference evidence="6 7" key="1">
    <citation type="submission" date="2016-10" db="EMBL/GenBank/DDBJ databases">
        <authorList>
            <person name="de Groot N.N."/>
        </authorList>
    </citation>
    <scope>NUCLEOTIDE SEQUENCE [LARGE SCALE GENOMIC DNA]</scope>
    <source>
        <strain evidence="6 7">DSM 15230</strain>
    </source>
</reference>
<comment type="similarity">
    <text evidence="1">Belongs to the ABC transporter superfamily.</text>
</comment>
<keyword evidence="4 6" id="KW-0067">ATP-binding</keyword>
<dbReference type="Proteomes" id="UP000199689">
    <property type="component" value="Unassembled WGS sequence"/>
</dbReference>
<dbReference type="Gene3D" id="3.40.50.300">
    <property type="entry name" value="P-loop containing nucleotide triphosphate hydrolases"/>
    <property type="match status" value="1"/>
</dbReference>
<evidence type="ECO:0000256" key="3">
    <source>
        <dbReference type="ARBA" id="ARBA00022741"/>
    </source>
</evidence>
<evidence type="ECO:0000256" key="1">
    <source>
        <dbReference type="ARBA" id="ARBA00005417"/>
    </source>
</evidence>
<keyword evidence="2" id="KW-0813">Transport</keyword>
<accession>A0A1G5UV13</accession>
<evidence type="ECO:0000256" key="2">
    <source>
        <dbReference type="ARBA" id="ARBA00022448"/>
    </source>
</evidence>
<dbReference type="PANTHER" id="PTHR42734:SF17">
    <property type="entry name" value="METAL TRANSPORT SYSTEM ATP-BINDING PROTEIN TM_0124-RELATED"/>
    <property type="match status" value="1"/>
</dbReference>
<keyword evidence="3" id="KW-0547">Nucleotide-binding</keyword>
<name>A0A1G5UV13_9FIRM</name>
<dbReference type="Pfam" id="PF00005">
    <property type="entry name" value="ABC_tran"/>
    <property type="match status" value="1"/>
</dbReference>